<accession>A0A952FNP6</accession>
<organism evidence="2 3">
    <name type="scientific">Inquilinus limosus</name>
    <dbReference type="NCBI Taxonomy" id="171674"/>
    <lineage>
        <taxon>Bacteria</taxon>
        <taxon>Pseudomonadati</taxon>
        <taxon>Pseudomonadota</taxon>
        <taxon>Alphaproteobacteria</taxon>
        <taxon>Rhodospirillales</taxon>
        <taxon>Rhodospirillaceae</taxon>
        <taxon>Inquilinus</taxon>
    </lineage>
</organism>
<feature type="domain" description="AB hydrolase-1" evidence="1">
    <location>
        <begin position="28"/>
        <end position="270"/>
    </location>
</feature>
<dbReference type="InterPro" id="IPR000073">
    <property type="entry name" value="AB_hydrolase_1"/>
</dbReference>
<comment type="caution">
    <text evidence="2">The sequence shown here is derived from an EMBL/GenBank/DDBJ whole genome shotgun (WGS) entry which is preliminary data.</text>
</comment>
<evidence type="ECO:0000259" key="1">
    <source>
        <dbReference type="Pfam" id="PF00561"/>
    </source>
</evidence>
<evidence type="ECO:0000313" key="3">
    <source>
        <dbReference type="Proteomes" id="UP000700706"/>
    </source>
</evidence>
<dbReference type="Proteomes" id="UP000700706">
    <property type="component" value="Unassembled WGS sequence"/>
</dbReference>
<dbReference type="PANTHER" id="PTHR42977:SF1">
    <property type="entry name" value="BLR6576 PROTEIN"/>
    <property type="match status" value="1"/>
</dbReference>
<evidence type="ECO:0000313" key="2">
    <source>
        <dbReference type="EMBL" id="MBW8727691.1"/>
    </source>
</evidence>
<gene>
    <name evidence="2" type="ORF">JF625_21405</name>
</gene>
<proteinExistence type="predicted"/>
<dbReference type="AlphaFoldDB" id="A0A952FNP6"/>
<dbReference type="GO" id="GO:0004301">
    <property type="term" value="F:epoxide hydrolase activity"/>
    <property type="evidence" value="ECO:0007669"/>
    <property type="project" value="TreeGrafter"/>
</dbReference>
<dbReference type="Gene3D" id="3.40.50.1820">
    <property type="entry name" value="alpha/beta hydrolase"/>
    <property type="match status" value="1"/>
</dbReference>
<reference evidence="2" key="1">
    <citation type="submission" date="2020-06" db="EMBL/GenBank/DDBJ databases">
        <title>Stable isotope informed genome-resolved metagenomics uncovers potential trophic interactions in rhizosphere soil.</title>
        <authorList>
            <person name="Starr E.P."/>
            <person name="Shi S."/>
            <person name="Blazewicz S.J."/>
            <person name="Koch B.J."/>
            <person name="Probst A.J."/>
            <person name="Hungate B.A."/>
            <person name="Pett-Ridge J."/>
            <person name="Firestone M.K."/>
            <person name="Banfield J.F."/>
        </authorList>
    </citation>
    <scope>NUCLEOTIDE SEQUENCE</scope>
    <source>
        <strain evidence="2">YM_69_17</strain>
    </source>
</reference>
<dbReference type="PRINTS" id="PR00111">
    <property type="entry name" value="ABHYDROLASE"/>
</dbReference>
<dbReference type="InterPro" id="IPR029058">
    <property type="entry name" value="AB_hydrolase_fold"/>
</dbReference>
<dbReference type="SUPFAM" id="SSF53474">
    <property type="entry name" value="alpha/beta-Hydrolases"/>
    <property type="match status" value="1"/>
</dbReference>
<dbReference type="InterPro" id="IPR051340">
    <property type="entry name" value="Haloalkane_dehalogenase"/>
</dbReference>
<protein>
    <submittedName>
        <fullName evidence="2">Alpha/beta hydrolase</fullName>
    </submittedName>
</protein>
<dbReference type="EMBL" id="JAEKLZ010000297">
    <property type="protein sequence ID" value="MBW8727691.1"/>
    <property type="molecule type" value="Genomic_DNA"/>
</dbReference>
<name>A0A952FNP6_9PROT</name>
<dbReference type="PANTHER" id="PTHR42977">
    <property type="entry name" value="HYDROLASE-RELATED"/>
    <property type="match status" value="1"/>
</dbReference>
<dbReference type="Pfam" id="PF00561">
    <property type="entry name" value="Abhydrolase_1"/>
    <property type="match status" value="1"/>
</dbReference>
<keyword evidence="2" id="KW-0378">Hydrolase</keyword>
<sequence length="290" mass="32866">MGHPTHYRTTDIDGLSIFYREAGPADAPAVLLLHGLPSSSRMFEPLLQRLSDRYRLVAPDYPGFGHSDAPAPGDFSYTFDRLADVIAGFTEKIGLSRYSLYMQDYGGPVGFRLALAHPDRVETLIIQNAVAHDEGLGKIWAARRAFWADRAAHEAALRTNLLSLETTRSRHLGSDPRTDRYDPDLWTDEFAFLDREGQADIQTELFFDYRNNVASYPAWQAWMRETRPSMLVLWGKYDPSFDLSEADAYRRDVPDAEVHILDGGHFVLDTAADEIAELMDAFLKKHRGRL</sequence>